<sequence>MGKKKNKSSRKETSENRFDNFTSEDDPKSKEIDHVTTSFHNFRLPNSPALDDLSFEEKLSLLGSEFDCLTNKCLEDALKSFGQCYETTRSAIQDLYPTTQSSSISSASISPQSSPSSPHENSNNLMLEITPEFFTRMHEKFSDSLQPLPNNVANLISNRGTFLLPLDPNVGFLIYQNIFQYLAEIVVDVEENNEEDQDDTLLLETELVDSSYINEMEASESSLTEIMQLEQVLKKSREEYLEKLVEKTQNEMVNDPAIQQEFLLEKKRLFLIEKFPGVTEANINMLFEINSYSLNETIRDIEAIYDLRLPAFYPHCSLYCDMLKKESNDFDSGLSISSSSVSNENHSSSKCAMGSNSSEDEEDNDEHKDDMSDKQFSDMIQSCFYDRQMIHVRLLHFKQKLAHFDPRKSPNACDFYQTEINHCKLQKAKISDRVIQTYVSFTFQSNCIDLHGLTVKEVRSIIPEVLRRKQSIFVGFFIEFKIITGIGLNSISNGPGQVRNWILNYLQKKGCQYVNDGPGAFIVKLSRKKIINF</sequence>
<evidence type="ECO:0000313" key="3">
    <source>
        <dbReference type="EMBL" id="KAJ6223689.1"/>
    </source>
</evidence>
<dbReference type="PANTHER" id="PTHR46535">
    <property type="entry name" value="NEDD4-BINDING PROTEIN 2"/>
    <property type="match status" value="1"/>
</dbReference>
<proteinExistence type="predicted"/>
<organism evidence="3 4">
    <name type="scientific">Blomia tropicalis</name>
    <name type="common">Mite</name>
    <dbReference type="NCBI Taxonomy" id="40697"/>
    <lineage>
        <taxon>Eukaryota</taxon>
        <taxon>Metazoa</taxon>
        <taxon>Ecdysozoa</taxon>
        <taxon>Arthropoda</taxon>
        <taxon>Chelicerata</taxon>
        <taxon>Arachnida</taxon>
        <taxon>Acari</taxon>
        <taxon>Acariformes</taxon>
        <taxon>Sarcoptiformes</taxon>
        <taxon>Astigmata</taxon>
        <taxon>Glycyphagoidea</taxon>
        <taxon>Echimyopodidae</taxon>
        <taxon>Blomia</taxon>
    </lineage>
</organism>
<evidence type="ECO:0000313" key="4">
    <source>
        <dbReference type="Proteomes" id="UP001142055"/>
    </source>
</evidence>
<dbReference type="SUPFAM" id="SSF160443">
    <property type="entry name" value="SMR domain-like"/>
    <property type="match status" value="1"/>
</dbReference>
<dbReference type="InterPro" id="IPR036063">
    <property type="entry name" value="Smr_dom_sf"/>
</dbReference>
<protein>
    <recommendedName>
        <fullName evidence="2">Smr domain-containing protein</fullName>
    </recommendedName>
</protein>
<feature type="region of interest" description="Disordered" evidence="1">
    <location>
        <begin position="334"/>
        <end position="372"/>
    </location>
</feature>
<reference evidence="3" key="1">
    <citation type="submission" date="2022-12" db="EMBL/GenBank/DDBJ databases">
        <title>Genome assemblies of Blomia tropicalis.</title>
        <authorList>
            <person name="Cui Y."/>
        </authorList>
    </citation>
    <scope>NUCLEOTIDE SEQUENCE</scope>
    <source>
        <tissue evidence="3">Adult mites</tissue>
    </source>
</reference>
<dbReference type="SMART" id="SM00463">
    <property type="entry name" value="SMR"/>
    <property type="match status" value="1"/>
</dbReference>
<evidence type="ECO:0000259" key="2">
    <source>
        <dbReference type="PROSITE" id="PS50828"/>
    </source>
</evidence>
<accession>A0A9Q0RRD0</accession>
<name>A0A9Q0RRD0_BLOTA</name>
<feature type="region of interest" description="Disordered" evidence="1">
    <location>
        <begin position="1"/>
        <end position="32"/>
    </location>
</feature>
<feature type="compositionally biased region" description="Low complexity" evidence="1">
    <location>
        <begin position="103"/>
        <end position="118"/>
    </location>
</feature>
<dbReference type="InterPro" id="IPR052772">
    <property type="entry name" value="Endo/PolyKinase_Domain-Protein"/>
</dbReference>
<dbReference type="InterPro" id="IPR002625">
    <property type="entry name" value="Smr_dom"/>
</dbReference>
<dbReference type="Gene3D" id="3.30.1370.110">
    <property type="match status" value="1"/>
</dbReference>
<dbReference type="AlphaFoldDB" id="A0A9Q0RRD0"/>
<dbReference type="OMA" id="YINEMEA"/>
<dbReference type="PANTHER" id="PTHR46535:SF1">
    <property type="entry name" value="NEDD4-BINDING PROTEIN 2"/>
    <property type="match status" value="1"/>
</dbReference>
<feature type="compositionally biased region" description="Basic and acidic residues" evidence="1">
    <location>
        <begin position="9"/>
        <end position="18"/>
    </location>
</feature>
<evidence type="ECO:0000256" key="1">
    <source>
        <dbReference type="SAM" id="MobiDB-lite"/>
    </source>
</evidence>
<gene>
    <name evidence="3" type="ORF">RDWZM_002234</name>
</gene>
<dbReference type="GO" id="GO:0004519">
    <property type="term" value="F:endonuclease activity"/>
    <property type="evidence" value="ECO:0007669"/>
    <property type="project" value="TreeGrafter"/>
</dbReference>
<dbReference type="PROSITE" id="PS50828">
    <property type="entry name" value="SMR"/>
    <property type="match status" value="1"/>
</dbReference>
<dbReference type="GO" id="GO:0005634">
    <property type="term" value="C:nucleus"/>
    <property type="evidence" value="ECO:0007669"/>
    <property type="project" value="TreeGrafter"/>
</dbReference>
<feature type="compositionally biased region" description="Low complexity" evidence="1">
    <location>
        <begin position="334"/>
        <end position="349"/>
    </location>
</feature>
<dbReference type="Proteomes" id="UP001142055">
    <property type="component" value="Chromosome 1"/>
</dbReference>
<dbReference type="EMBL" id="JAPWDV010000001">
    <property type="protein sequence ID" value="KAJ6223689.1"/>
    <property type="molecule type" value="Genomic_DNA"/>
</dbReference>
<keyword evidence="4" id="KW-1185">Reference proteome</keyword>
<feature type="region of interest" description="Disordered" evidence="1">
    <location>
        <begin position="103"/>
        <end position="123"/>
    </location>
</feature>
<feature type="domain" description="Smr" evidence="2">
    <location>
        <begin position="448"/>
        <end position="526"/>
    </location>
</feature>
<comment type="caution">
    <text evidence="3">The sequence shown here is derived from an EMBL/GenBank/DDBJ whole genome shotgun (WGS) entry which is preliminary data.</text>
</comment>